<feature type="compositionally biased region" description="Low complexity" evidence="1">
    <location>
        <begin position="97"/>
        <end position="119"/>
    </location>
</feature>
<protein>
    <submittedName>
        <fullName evidence="3">Uncharacterized protein</fullName>
    </submittedName>
</protein>
<feature type="compositionally biased region" description="Low complexity" evidence="1">
    <location>
        <begin position="42"/>
        <end position="53"/>
    </location>
</feature>
<organism evidence="3 4">
    <name type="scientific">Armillaria tabescens</name>
    <name type="common">Ringless honey mushroom</name>
    <name type="synonym">Agaricus tabescens</name>
    <dbReference type="NCBI Taxonomy" id="1929756"/>
    <lineage>
        <taxon>Eukaryota</taxon>
        <taxon>Fungi</taxon>
        <taxon>Dikarya</taxon>
        <taxon>Basidiomycota</taxon>
        <taxon>Agaricomycotina</taxon>
        <taxon>Agaricomycetes</taxon>
        <taxon>Agaricomycetidae</taxon>
        <taxon>Agaricales</taxon>
        <taxon>Marasmiineae</taxon>
        <taxon>Physalacriaceae</taxon>
        <taxon>Desarmillaria</taxon>
    </lineage>
</organism>
<evidence type="ECO:0000256" key="2">
    <source>
        <dbReference type="SAM" id="Phobius"/>
    </source>
</evidence>
<keyword evidence="2" id="KW-1133">Transmembrane helix</keyword>
<dbReference type="GeneID" id="85356764"/>
<dbReference type="RefSeq" id="XP_060330429.1">
    <property type="nucleotide sequence ID" value="XM_060473216.1"/>
</dbReference>
<sequence length="215" mass="22865">MDNEDDMLIHSSEPPSTYSSEQLVQSSSTDKSSLEPDPLSLDTTVVDAATVDAESIIPASYTMQSESMPGPNPSTHANSSSPNIPSTSPAGTPPSLPLTSATTPSTSTTPSPAAPKSVAPSAAAPIPTKSILFPLWNCMLSLLCPCVAVVYIASSFDLPSFRARVCLSILDFITKIYLCCMVTRFASYDSVFHSVMWHSFVLLYVMLFASAWLGS</sequence>
<name>A0AA39KE00_ARMTA</name>
<comment type="caution">
    <text evidence="3">The sequence shown here is derived from an EMBL/GenBank/DDBJ whole genome shotgun (WGS) entry which is preliminary data.</text>
</comment>
<dbReference type="EMBL" id="JAUEPS010000018">
    <property type="protein sequence ID" value="KAK0458141.1"/>
    <property type="molecule type" value="Genomic_DNA"/>
</dbReference>
<evidence type="ECO:0000256" key="1">
    <source>
        <dbReference type="SAM" id="MobiDB-lite"/>
    </source>
</evidence>
<keyword evidence="2" id="KW-0812">Transmembrane</keyword>
<feature type="region of interest" description="Disordered" evidence="1">
    <location>
        <begin position="1"/>
        <end position="119"/>
    </location>
</feature>
<feature type="compositionally biased region" description="Polar residues" evidence="1">
    <location>
        <begin position="61"/>
        <end position="77"/>
    </location>
</feature>
<feature type="transmembrane region" description="Helical" evidence="2">
    <location>
        <begin position="131"/>
        <end position="153"/>
    </location>
</feature>
<proteinExistence type="predicted"/>
<keyword evidence="4" id="KW-1185">Reference proteome</keyword>
<evidence type="ECO:0000313" key="4">
    <source>
        <dbReference type="Proteomes" id="UP001175211"/>
    </source>
</evidence>
<gene>
    <name evidence="3" type="ORF">EV420DRAFT_1543727</name>
</gene>
<reference evidence="3" key="1">
    <citation type="submission" date="2023-06" db="EMBL/GenBank/DDBJ databases">
        <authorList>
            <consortium name="Lawrence Berkeley National Laboratory"/>
            <person name="Ahrendt S."/>
            <person name="Sahu N."/>
            <person name="Indic B."/>
            <person name="Wong-Bajracharya J."/>
            <person name="Merenyi Z."/>
            <person name="Ke H.-M."/>
            <person name="Monk M."/>
            <person name="Kocsube S."/>
            <person name="Drula E."/>
            <person name="Lipzen A."/>
            <person name="Balint B."/>
            <person name="Henrissat B."/>
            <person name="Andreopoulos B."/>
            <person name="Martin F.M."/>
            <person name="Harder C.B."/>
            <person name="Rigling D."/>
            <person name="Ford K.L."/>
            <person name="Foster G.D."/>
            <person name="Pangilinan J."/>
            <person name="Papanicolaou A."/>
            <person name="Barry K."/>
            <person name="LaButti K."/>
            <person name="Viragh M."/>
            <person name="Koriabine M."/>
            <person name="Yan M."/>
            <person name="Riley R."/>
            <person name="Champramary S."/>
            <person name="Plett K.L."/>
            <person name="Tsai I.J."/>
            <person name="Slot J."/>
            <person name="Sipos G."/>
            <person name="Plett J."/>
            <person name="Nagy L.G."/>
            <person name="Grigoriev I.V."/>
        </authorList>
    </citation>
    <scope>NUCLEOTIDE SEQUENCE</scope>
    <source>
        <strain evidence="3">CCBAS 213</strain>
    </source>
</reference>
<evidence type="ECO:0000313" key="3">
    <source>
        <dbReference type="EMBL" id="KAK0458141.1"/>
    </source>
</evidence>
<feature type="transmembrane region" description="Helical" evidence="2">
    <location>
        <begin position="191"/>
        <end position="213"/>
    </location>
</feature>
<dbReference type="Proteomes" id="UP001175211">
    <property type="component" value="Unassembled WGS sequence"/>
</dbReference>
<feature type="compositionally biased region" description="Low complexity" evidence="1">
    <location>
        <begin position="78"/>
        <end position="89"/>
    </location>
</feature>
<accession>A0AA39KE00</accession>
<keyword evidence="2" id="KW-0472">Membrane</keyword>
<feature type="compositionally biased region" description="Polar residues" evidence="1">
    <location>
        <begin position="13"/>
        <end position="31"/>
    </location>
</feature>
<dbReference type="AlphaFoldDB" id="A0AA39KE00"/>